<sequence length="659" mass="70769">MIRSGAPVRERLRKVREAILRAVTLQPSPEDAASVVGGTAAGASVTAVNAVVYAAATVGADNALFTTLWLSVVFALCMVFVRMSSRAAGRKITRVSRRAARRLVLTSILLAAPWAALPIHVVAFHGAGDEMLVLLVCTGMLSGGAFMLHRAFVASLAYVWTILLAVIFSFQFGGWAAAWPVTAYAIVYGSYLAYFTYTAGRTARQRDESVAALSDAVQSLQQARDENHRLANIDFATGLLNRKAFHEALQASVAHEALSREPFGLLLLDLDRFKTVNDLYGHGVGDKLLAELAQRLRGALARRDIIGRVGGDEFAVILRDVADAETTAAVSGRLLKELNRPVRLGGPIIRSGASIGAALCPGDGRDPADLMLKADLALNRAKEEGRGRAMQFDIHLQRRAAEVDGIEAGLRAGLDARTFRVLYQPQFSLCDGGIVGAEALVRWPEDGPDAPSPERFLGVASERGLLPALSRLIAETVAEDIGRWRRQGVRAPKIALNLHPDDVKSPETLLETIDMFETRGITGQHLTLEITEECLVGRGTDGAAEVLERLVGRGFGLSFDDFGTGHASLSHLKKVPVTEIKIDRQFVAGLAERRDDRAIVAAIAEIARGMGLRSIAEGVETEIQRRILTELGIEAGQGFLWSAPVCSGRLAGMLGGAGR</sequence>
<dbReference type="Gene3D" id="3.20.20.450">
    <property type="entry name" value="EAL domain"/>
    <property type="match status" value="1"/>
</dbReference>
<dbReference type="CDD" id="cd01949">
    <property type="entry name" value="GGDEF"/>
    <property type="match status" value="1"/>
</dbReference>
<protein>
    <submittedName>
        <fullName evidence="4">Diguanylate cyclase/phosphodiesterase</fullName>
    </submittedName>
</protein>
<proteinExistence type="predicted"/>
<dbReference type="InterPro" id="IPR029787">
    <property type="entry name" value="Nucleotide_cyclase"/>
</dbReference>
<reference evidence="4" key="1">
    <citation type="submission" date="2007-04" db="EMBL/GenBank/DDBJ databases">
        <title>Complete sequence of plasmid pRSPA01 of Rhodobacter sphaeroides ATCC 17025.</title>
        <authorList>
            <consortium name="US DOE Joint Genome Institute"/>
            <person name="Copeland A."/>
            <person name="Lucas S."/>
            <person name="Lapidus A."/>
            <person name="Barry K."/>
            <person name="Detter J.C."/>
            <person name="Glavina del Rio T."/>
            <person name="Hammon N."/>
            <person name="Israni S."/>
            <person name="Dalin E."/>
            <person name="Tice H."/>
            <person name="Pitluck S."/>
            <person name="Chertkov O."/>
            <person name="Brettin T."/>
            <person name="Bruce D."/>
            <person name="Han C."/>
            <person name="Schmutz J."/>
            <person name="Larimer F."/>
            <person name="Land M."/>
            <person name="Hauser L."/>
            <person name="Kyrpides N."/>
            <person name="Kim E."/>
            <person name="Richardson P."/>
            <person name="Mackenzie C."/>
            <person name="Choudhary M."/>
            <person name="Donohue T.J."/>
            <person name="Kaplan S."/>
        </authorList>
    </citation>
    <scope>NUCLEOTIDE SEQUENCE [LARGE SCALE GENOMIC DNA]</scope>
    <source>
        <strain evidence="4">ATCC 17025</strain>
        <plasmid evidence="4">pRSPA01</plasmid>
    </source>
</reference>
<feature type="transmembrane region" description="Helical" evidence="1">
    <location>
        <begin position="155"/>
        <end position="172"/>
    </location>
</feature>
<keyword evidence="1" id="KW-0472">Membrane</keyword>
<dbReference type="InterPro" id="IPR035919">
    <property type="entry name" value="EAL_sf"/>
</dbReference>
<gene>
    <name evidence="4" type="ordered locus">Rsph17025_3314</name>
</gene>
<dbReference type="PANTHER" id="PTHR33121">
    <property type="entry name" value="CYCLIC DI-GMP PHOSPHODIESTERASE PDEF"/>
    <property type="match status" value="1"/>
</dbReference>
<dbReference type="PROSITE" id="PS50887">
    <property type="entry name" value="GGDEF"/>
    <property type="match status" value="1"/>
</dbReference>
<geneLocation type="plasmid" evidence="4">
    <name>pRSPA01</name>
</geneLocation>
<dbReference type="HOGENOM" id="CLU_000445_70_49_5"/>
<feature type="transmembrane region" description="Helical" evidence="1">
    <location>
        <begin position="63"/>
        <end position="82"/>
    </location>
</feature>
<dbReference type="PROSITE" id="PS50883">
    <property type="entry name" value="EAL"/>
    <property type="match status" value="1"/>
</dbReference>
<dbReference type="Gene3D" id="3.30.70.270">
    <property type="match status" value="1"/>
</dbReference>
<dbReference type="SMART" id="SM00267">
    <property type="entry name" value="GGDEF"/>
    <property type="match status" value="1"/>
</dbReference>
<dbReference type="GO" id="GO:0071111">
    <property type="term" value="F:cyclic-guanylate-specific phosphodiesterase activity"/>
    <property type="evidence" value="ECO:0007669"/>
    <property type="project" value="InterPro"/>
</dbReference>
<feature type="transmembrane region" description="Helical" evidence="1">
    <location>
        <begin position="178"/>
        <end position="197"/>
    </location>
</feature>
<dbReference type="AlphaFoldDB" id="A4WXT4"/>
<keyword evidence="1" id="KW-1133">Transmembrane helix</keyword>
<dbReference type="InterPro" id="IPR050706">
    <property type="entry name" value="Cyclic-di-GMP_PDE-like"/>
</dbReference>
<evidence type="ECO:0000256" key="1">
    <source>
        <dbReference type="SAM" id="Phobius"/>
    </source>
</evidence>
<dbReference type="InterPro" id="IPR001633">
    <property type="entry name" value="EAL_dom"/>
</dbReference>
<dbReference type="EMBL" id="CP000662">
    <property type="protein sequence ID" value="ABP72198.1"/>
    <property type="molecule type" value="Genomic_DNA"/>
</dbReference>
<evidence type="ECO:0000313" key="4">
    <source>
        <dbReference type="EMBL" id="ABP72198.1"/>
    </source>
</evidence>
<name>A4WXT4_CERS5</name>
<keyword evidence="4" id="KW-0614">Plasmid</keyword>
<keyword evidence="1" id="KW-0812">Transmembrane</keyword>
<feature type="domain" description="GGDEF" evidence="3">
    <location>
        <begin position="261"/>
        <end position="394"/>
    </location>
</feature>
<dbReference type="NCBIfam" id="TIGR00254">
    <property type="entry name" value="GGDEF"/>
    <property type="match status" value="1"/>
</dbReference>
<feature type="transmembrane region" description="Helical" evidence="1">
    <location>
        <begin position="103"/>
        <end position="125"/>
    </location>
</feature>
<dbReference type="CDD" id="cd01948">
    <property type="entry name" value="EAL"/>
    <property type="match status" value="1"/>
</dbReference>
<evidence type="ECO:0000259" key="2">
    <source>
        <dbReference type="PROSITE" id="PS50883"/>
    </source>
</evidence>
<dbReference type="SMART" id="SM00052">
    <property type="entry name" value="EAL"/>
    <property type="match status" value="1"/>
</dbReference>
<evidence type="ECO:0000259" key="3">
    <source>
        <dbReference type="PROSITE" id="PS50887"/>
    </source>
</evidence>
<organism evidence="4">
    <name type="scientific">Cereibacter sphaeroides (strain ATCC 17025 / ATH 2.4.3)</name>
    <name type="common">Rhodobacter sphaeroides</name>
    <dbReference type="NCBI Taxonomy" id="349102"/>
    <lineage>
        <taxon>Bacteria</taxon>
        <taxon>Pseudomonadati</taxon>
        <taxon>Pseudomonadota</taxon>
        <taxon>Alphaproteobacteria</taxon>
        <taxon>Rhodobacterales</taxon>
        <taxon>Paracoccaceae</taxon>
        <taxon>Cereibacter</taxon>
    </lineage>
</organism>
<dbReference type="BioCyc" id="RSPH349102:G1G8M-3418-MONOMER"/>
<dbReference type="PANTHER" id="PTHR33121:SF79">
    <property type="entry name" value="CYCLIC DI-GMP PHOSPHODIESTERASE PDED-RELATED"/>
    <property type="match status" value="1"/>
</dbReference>
<dbReference type="SUPFAM" id="SSF55073">
    <property type="entry name" value="Nucleotide cyclase"/>
    <property type="match status" value="1"/>
</dbReference>
<feature type="domain" description="EAL" evidence="2">
    <location>
        <begin position="403"/>
        <end position="658"/>
    </location>
</feature>
<dbReference type="InterPro" id="IPR043128">
    <property type="entry name" value="Rev_trsase/Diguanyl_cyclase"/>
</dbReference>
<dbReference type="SUPFAM" id="SSF141868">
    <property type="entry name" value="EAL domain-like"/>
    <property type="match status" value="1"/>
</dbReference>
<dbReference type="KEGG" id="rsq:Rsph17025_3314"/>
<dbReference type="Pfam" id="PF00563">
    <property type="entry name" value="EAL"/>
    <property type="match status" value="1"/>
</dbReference>
<dbReference type="InterPro" id="IPR000160">
    <property type="entry name" value="GGDEF_dom"/>
</dbReference>
<dbReference type="Pfam" id="PF00990">
    <property type="entry name" value="GGDEF"/>
    <property type="match status" value="1"/>
</dbReference>
<accession>A4WXT4</accession>